<proteinExistence type="predicted"/>
<reference evidence="1" key="1">
    <citation type="submission" date="2021-03" db="EMBL/GenBank/DDBJ databases">
        <authorList>
            <consortium name="DOE Joint Genome Institute"/>
            <person name="Ahrendt S."/>
            <person name="Looney B.P."/>
            <person name="Miyauchi S."/>
            <person name="Morin E."/>
            <person name="Drula E."/>
            <person name="Courty P.E."/>
            <person name="Chicoki N."/>
            <person name="Fauchery L."/>
            <person name="Kohler A."/>
            <person name="Kuo A."/>
            <person name="Labutti K."/>
            <person name="Pangilinan J."/>
            <person name="Lipzen A."/>
            <person name="Riley R."/>
            <person name="Andreopoulos W."/>
            <person name="He G."/>
            <person name="Johnson J."/>
            <person name="Barry K.W."/>
            <person name="Grigoriev I.V."/>
            <person name="Nagy L."/>
            <person name="Hibbett D."/>
            <person name="Henrissat B."/>
            <person name="Matheny P.B."/>
            <person name="Labbe J."/>
            <person name="Martin F."/>
        </authorList>
    </citation>
    <scope>NUCLEOTIDE SEQUENCE</scope>
    <source>
        <strain evidence="1">HHB10654</strain>
    </source>
</reference>
<protein>
    <submittedName>
        <fullName evidence="1">Uncharacterized protein</fullName>
    </submittedName>
</protein>
<keyword evidence="2" id="KW-1185">Reference proteome</keyword>
<name>A0ACB8SQH3_9AGAM</name>
<gene>
    <name evidence="1" type="ORF">BV25DRAFT_1829741</name>
</gene>
<evidence type="ECO:0000313" key="1">
    <source>
        <dbReference type="EMBL" id="KAI0058753.1"/>
    </source>
</evidence>
<comment type="caution">
    <text evidence="1">The sequence shown here is derived from an EMBL/GenBank/DDBJ whole genome shotgun (WGS) entry which is preliminary data.</text>
</comment>
<evidence type="ECO:0000313" key="2">
    <source>
        <dbReference type="Proteomes" id="UP000814140"/>
    </source>
</evidence>
<dbReference type="EMBL" id="MU277232">
    <property type="protein sequence ID" value="KAI0058753.1"/>
    <property type="molecule type" value="Genomic_DNA"/>
</dbReference>
<dbReference type="Proteomes" id="UP000814140">
    <property type="component" value="Unassembled WGS sequence"/>
</dbReference>
<reference evidence="1" key="2">
    <citation type="journal article" date="2022" name="New Phytol.">
        <title>Evolutionary transition to the ectomycorrhizal habit in the genomes of a hyperdiverse lineage of mushroom-forming fungi.</title>
        <authorList>
            <person name="Looney B."/>
            <person name="Miyauchi S."/>
            <person name="Morin E."/>
            <person name="Drula E."/>
            <person name="Courty P.E."/>
            <person name="Kohler A."/>
            <person name="Kuo A."/>
            <person name="LaButti K."/>
            <person name="Pangilinan J."/>
            <person name="Lipzen A."/>
            <person name="Riley R."/>
            <person name="Andreopoulos W."/>
            <person name="He G."/>
            <person name="Johnson J."/>
            <person name="Nolan M."/>
            <person name="Tritt A."/>
            <person name="Barry K.W."/>
            <person name="Grigoriev I.V."/>
            <person name="Nagy L.G."/>
            <person name="Hibbett D."/>
            <person name="Henrissat B."/>
            <person name="Matheny P.B."/>
            <person name="Labbe J."/>
            <person name="Martin F.M."/>
        </authorList>
    </citation>
    <scope>NUCLEOTIDE SEQUENCE</scope>
    <source>
        <strain evidence="1">HHB10654</strain>
    </source>
</reference>
<accession>A0ACB8SQH3</accession>
<organism evidence="1 2">
    <name type="scientific">Artomyces pyxidatus</name>
    <dbReference type="NCBI Taxonomy" id="48021"/>
    <lineage>
        <taxon>Eukaryota</taxon>
        <taxon>Fungi</taxon>
        <taxon>Dikarya</taxon>
        <taxon>Basidiomycota</taxon>
        <taxon>Agaricomycotina</taxon>
        <taxon>Agaricomycetes</taxon>
        <taxon>Russulales</taxon>
        <taxon>Auriscalpiaceae</taxon>
        <taxon>Artomyces</taxon>
    </lineage>
</organism>
<sequence>MSRPRESVLSMFDPLAAAAPATPSRDEVYSPDLGSDKENSAPAGTDSPITFTKFFSRTYTRYKALPPKLPNGGLIDFGDVTITDKLDLEQMDDDMDEDAENNGDVTVEPSGVLDANATPQRRPLADIALDDGDATPVAPKQVPPAFLHHVSAAFAIPKPISAPASSPLAAVINSINGTTSSSPSPTGSPPQIAVVPSSPASSPTPSALYSSTADALTMSTSSLDPRRASIDLQNSFNMQFPDASFDLINDKISFFGNESFSDMDVEGEPYSGAVDSNMQSAEPCQMATSGQRNIAGSNRIGETDVEEGLAERLKDMHLVAEKEGEEDCEKENFSTPVHKRRLSSTGPTPQAPLRRVRKKLSPSTHTIPPAASDESGIKPPVVLPQTRPVVLPPSPAPITALRIVKKGSRQDGRDSGSSGSASCATSSVTPFAFEIPPAVSATIPPSVSPPARAKMANRGIQRPPPGARAAPRTKASSTIGSLHAPRPLANPTSILPIGSILSTAREHSTARVSGLRPQRPTMVQESAAPSRSQRSGPVSMAPPSKTNLPLRGLPVANTAPKPSGLRPPSRFGPASMVPRPAASRLPVSTADVAATGAGPDIPRQVRTEGFTRFGAKKY</sequence>